<proteinExistence type="predicted"/>
<dbReference type="EMBL" id="WENB01000004">
    <property type="protein sequence ID" value="KAF0413010.1"/>
    <property type="molecule type" value="Genomic_DNA"/>
</dbReference>
<protein>
    <submittedName>
        <fullName evidence="1">Uncharacterized protein</fullName>
    </submittedName>
</protein>
<evidence type="ECO:0000313" key="2">
    <source>
        <dbReference type="Proteomes" id="UP000472573"/>
    </source>
</evidence>
<accession>A0ABQ6XFU9</accession>
<name>A0ABQ6XFU9_PEDPE</name>
<evidence type="ECO:0000313" key="1">
    <source>
        <dbReference type="EMBL" id="KAF0413010.1"/>
    </source>
</evidence>
<dbReference type="Proteomes" id="UP000472573">
    <property type="component" value="Unassembled WGS sequence"/>
</dbReference>
<reference evidence="2" key="1">
    <citation type="submission" date="2020-03" db="EMBL/GenBank/DDBJ databases">
        <title>SpeciesPrimer: A bioinformatics pipeline dedicated to the design of qPCR primers for the quantification of bacterial species.</title>
        <authorList>
            <person name="Dreier M."/>
            <person name="Berthoud H."/>
            <person name="Shani N."/>
            <person name="Wechsler D."/>
            <person name="Junier P."/>
        </authorList>
    </citation>
    <scope>NUCLEOTIDE SEQUENCE [LARGE SCALE GENOMIC DNA]</scope>
    <source>
        <strain evidence="2">FAM13073</strain>
    </source>
</reference>
<comment type="caution">
    <text evidence="1">The sequence shown here is derived from an EMBL/GenBank/DDBJ whole genome shotgun (WGS) entry which is preliminary data.</text>
</comment>
<sequence length="63" mass="7028">MFCHCVTSFVYFKNKTCSVKITATPCGKAAGCVATFHINAMLIHHRLESIMLPRLKTVLDNNT</sequence>
<keyword evidence="2" id="KW-1185">Reference proteome</keyword>
<gene>
    <name evidence="1" type="ORF">GBO79_07675</name>
</gene>
<organism evidence="1 2">
    <name type="scientific">Pediococcus pentosaceus</name>
    <dbReference type="NCBI Taxonomy" id="1255"/>
    <lineage>
        <taxon>Bacteria</taxon>
        <taxon>Bacillati</taxon>
        <taxon>Bacillota</taxon>
        <taxon>Bacilli</taxon>
        <taxon>Lactobacillales</taxon>
        <taxon>Lactobacillaceae</taxon>
        <taxon>Pediococcus</taxon>
    </lineage>
</organism>